<proteinExistence type="predicted"/>
<dbReference type="Proteomes" id="UP000019812">
    <property type="component" value="Unassembled WGS sequence"/>
</dbReference>
<comment type="caution">
    <text evidence="2">The sequence shown here is derived from an EMBL/GenBank/DDBJ whole genome shotgun (WGS) entry which is preliminary data.</text>
</comment>
<accession>A0A084XY37</accession>
<evidence type="ECO:0000259" key="1">
    <source>
        <dbReference type="Pfam" id="PF19995"/>
    </source>
</evidence>
<dbReference type="EMBL" id="JDSS02000028">
    <property type="protein sequence ID" value="KFB67381.1"/>
    <property type="molecule type" value="Genomic_DNA"/>
</dbReference>
<reference evidence="2 3" key="1">
    <citation type="submission" date="2014-07" db="EMBL/GenBank/DDBJ databases">
        <title>Expanding our view of genomic diversity in Candidatus Accumulibacter clades.</title>
        <authorList>
            <person name="Skennerton C.T."/>
            <person name="Barr J.J."/>
            <person name="Slater F.R."/>
            <person name="Bond P.L."/>
            <person name="Tyson G.W."/>
        </authorList>
    </citation>
    <scope>NUCLEOTIDE SEQUENCE [LARGE SCALE GENOMIC DNA]</scope>
    <source>
        <strain evidence="3">SK-01</strain>
    </source>
</reference>
<evidence type="ECO:0000313" key="3">
    <source>
        <dbReference type="Proteomes" id="UP000019812"/>
    </source>
</evidence>
<evidence type="ECO:0000313" key="2">
    <source>
        <dbReference type="EMBL" id="KFB67381.1"/>
    </source>
</evidence>
<dbReference type="STRING" id="1457154.CAPSK01_003139"/>
<protein>
    <recommendedName>
        <fullName evidence="1">Inactive STAND domain-containing protein</fullName>
    </recommendedName>
</protein>
<organism evidence="2 3">
    <name type="scientific">Candidatus Accumulibacter vicinus</name>
    <dbReference type="NCBI Taxonomy" id="2954382"/>
    <lineage>
        <taxon>Bacteria</taxon>
        <taxon>Pseudomonadati</taxon>
        <taxon>Pseudomonadota</taxon>
        <taxon>Betaproteobacteria</taxon>
        <taxon>Candidatus Accumulibacter</taxon>
    </lineage>
</organism>
<sequence>MPAPRPDLDFLPHLCDRKPQINPLTRKLACITDEPLRPVVIIVPGDDEECHSEFVHRLQRIVLPDRLALGQAEAITRHQLTDLRPLKDVQDLWHELYDQWPSGERVADSRFEVIRGHVRQCVATHDRHLLFVSDFYSRDFDDVKRVLPLILEFWSTQWRDVKLKRAPFHCLCLRYERAYQKLPVPERRERERRAQELERLVQGLDPAAYPQIHCIKLDPLSQVDWSDVRYWTTDRHVMQHCSIPEDSIQALESELRVTRPMRQLAPHLAELARKFPNPRRSPS</sequence>
<name>A0A084XY37_9PROT</name>
<dbReference type="InterPro" id="IPR045475">
    <property type="entry name" value="iSTAND"/>
</dbReference>
<dbReference type="Pfam" id="PF19995">
    <property type="entry name" value="iSTAND"/>
    <property type="match status" value="1"/>
</dbReference>
<dbReference type="AlphaFoldDB" id="A0A084XY37"/>
<gene>
    <name evidence="2" type="ORF">CAPSK01_003139</name>
</gene>
<feature type="domain" description="Inactive STAND" evidence="1">
    <location>
        <begin position="14"/>
        <end position="165"/>
    </location>
</feature>